<organism evidence="1 2">
    <name type="scientific">Algimonas arctica</name>
    <dbReference type="NCBI Taxonomy" id="1479486"/>
    <lineage>
        <taxon>Bacteria</taxon>
        <taxon>Pseudomonadati</taxon>
        <taxon>Pseudomonadota</taxon>
        <taxon>Alphaproteobacteria</taxon>
        <taxon>Maricaulales</taxon>
        <taxon>Robiginitomaculaceae</taxon>
        <taxon>Algimonas</taxon>
    </lineage>
</organism>
<reference evidence="1" key="2">
    <citation type="submission" date="2020-09" db="EMBL/GenBank/DDBJ databases">
        <authorList>
            <person name="Sun Q."/>
            <person name="Kim S."/>
        </authorList>
    </citation>
    <scope>NUCLEOTIDE SEQUENCE</scope>
    <source>
        <strain evidence="1">KCTC 32513</strain>
    </source>
</reference>
<gene>
    <name evidence="1" type="ORF">GCM10009069_30390</name>
</gene>
<reference evidence="1" key="1">
    <citation type="journal article" date="2014" name="Int. J. Syst. Evol. Microbiol.">
        <title>Complete genome sequence of Corynebacterium casei LMG S-19264T (=DSM 44701T), isolated from a smear-ripened cheese.</title>
        <authorList>
            <consortium name="US DOE Joint Genome Institute (JGI-PGF)"/>
            <person name="Walter F."/>
            <person name="Albersmeier A."/>
            <person name="Kalinowski J."/>
            <person name="Ruckert C."/>
        </authorList>
    </citation>
    <scope>NUCLEOTIDE SEQUENCE</scope>
    <source>
        <strain evidence="1">KCTC 32513</strain>
    </source>
</reference>
<protein>
    <submittedName>
        <fullName evidence="1">Uncharacterized protein</fullName>
    </submittedName>
</protein>
<evidence type="ECO:0000313" key="1">
    <source>
        <dbReference type="EMBL" id="GHB06222.1"/>
    </source>
</evidence>
<accession>A0A8J3CVF7</accession>
<name>A0A8J3CVF7_9PROT</name>
<dbReference type="EMBL" id="BMZH01000040">
    <property type="protein sequence ID" value="GHB06222.1"/>
    <property type="molecule type" value="Genomic_DNA"/>
</dbReference>
<keyword evidence="2" id="KW-1185">Reference proteome</keyword>
<comment type="caution">
    <text evidence="1">The sequence shown here is derived from an EMBL/GenBank/DDBJ whole genome shotgun (WGS) entry which is preliminary data.</text>
</comment>
<dbReference type="Proteomes" id="UP000634004">
    <property type="component" value="Unassembled WGS sequence"/>
</dbReference>
<sequence length="87" mass="9851">MGYAFFAAQLSNAVFAAKTVQNDADLLLGRWPLARFTLDVFDRPLSGRRFSWSHLSLHEILDEQKVSLSMCNWTDGSGHYVSDMLRA</sequence>
<proteinExistence type="predicted"/>
<evidence type="ECO:0000313" key="2">
    <source>
        <dbReference type="Proteomes" id="UP000634004"/>
    </source>
</evidence>
<dbReference type="AlphaFoldDB" id="A0A8J3CVF7"/>